<evidence type="ECO:0000313" key="9">
    <source>
        <dbReference type="Proteomes" id="UP000283895"/>
    </source>
</evidence>
<gene>
    <name evidence="8" type="ORF">VMCG_04248</name>
</gene>
<protein>
    <recommendedName>
        <fullName evidence="7">Peptidase A1 domain-containing protein</fullName>
    </recommendedName>
</protein>
<name>A0A423WTS2_9PEZI</name>
<proteinExistence type="inferred from homology"/>
<dbReference type="InterPro" id="IPR001461">
    <property type="entry name" value="Aspartic_peptidase_A1"/>
</dbReference>
<feature type="domain" description="Peptidase A1" evidence="7">
    <location>
        <begin position="97"/>
        <end position="416"/>
    </location>
</feature>
<dbReference type="Proteomes" id="UP000283895">
    <property type="component" value="Unassembled WGS sequence"/>
</dbReference>
<comment type="similarity">
    <text evidence="1">Belongs to the peptidase A1 family.</text>
</comment>
<keyword evidence="3" id="KW-0064">Aspartyl protease</keyword>
<keyword evidence="6" id="KW-0732">Signal</keyword>
<sequence>MRVSTTTSSKEAIGLCLALLVSVVCGIPSILPRDDEDGLGGFTVDTKPNPAFKGRNGTAAYLKAMTKYAHLADTGNDKAADPWGALTGFVEADDREWLCPIMIGTPGQLVNLDLDTGSADLWVFTTTSATHHTSIRNRSVFNVNASTSAKLMKGSTWMITYGDGSYAGGNVYTDNVQLGDLVVQNATVETATRYSSNLIEDDAFLSGLMGLAINLTTTIEPEVKGVTNGILSQLKKQGISSVTVDLQYHNEGKFTFGKVNSSAYDGQMMYQPVLPNKGYWEIEMTTVRYADSDEMLIHSWPTIVDTGTSLMLMGSDDLVDKYYALIDSSVYSYEDFGYVFLCNETLPDFHFGFTDNWSEYTVPGRFMNYSVATEIGGPYCFGGIQSSNMGFSIMGDVFLKAVYVDFNIASKSVGFAHKALDV</sequence>
<evidence type="ECO:0000259" key="7">
    <source>
        <dbReference type="PROSITE" id="PS51767"/>
    </source>
</evidence>
<evidence type="ECO:0000256" key="2">
    <source>
        <dbReference type="ARBA" id="ARBA00022670"/>
    </source>
</evidence>
<evidence type="ECO:0000256" key="1">
    <source>
        <dbReference type="ARBA" id="ARBA00007447"/>
    </source>
</evidence>
<dbReference type="PRINTS" id="PR00792">
    <property type="entry name" value="PEPSIN"/>
</dbReference>
<feature type="chain" id="PRO_5019450810" description="Peptidase A1 domain-containing protein" evidence="6">
    <location>
        <begin position="27"/>
        <end position="422"/>
    </location>
</feature>
<feature type="signal peptide" evidence="6">
    <location>
        <begin position="1"/>
        <end position="26"/>
    </location>
</feature>
<reference evidence="8 9" key="1">
    <citation type="submission" date="2015-09" db="EMBL/GenBank/DDBJ databases">
        <title>Host preference determinants of Valsa canker pathogens revealed by comparative genomics.</title>
        <authorList>
            <person name="Yin Z."/>
            <person name="Huang L."/>
        </authorList>
    </citation>
    <scope>NUCLEOTIDE SEQUENCE [LARGE SCALE GENOMIC DNA]</scope>
    <source>
        <strain evidence="8 9">03-1</strain>
    </source>
</reference>
<dbReference type="InterPro" id="IPR034163">
    <property type="entry name" value="Aspergillopepsin-like_cat_dom"/>
</dbReference>
<keyword evidence="9" id="KW-1185">Reference proteome</keyword>
<evidence type="ECO:0000313" key="8">
    <source>
        <dbReference type="EMBL" id="ROW06612.1"/>
    </source>
</evidence>
<dbReference type="Pfam" id="PF00026">
    <property type="entry name" value="Asp"/>
    <property type="match status" value="1"/>
</dbReference>
<feature type="active site" evidence="5">
    <location>
        <position position="305"/>
    </location>
</feature>
<dbReference type="PANTHER" id="PTHR47966">
    <property type="entry name" value="BETA-SITE APP-CLEAVING ENZYME, ISOFORM A-RELATED"/>
    <property type="match status" value="1"/>
</dbReference>
<evidence type="ECO:0000256" key="4">
    <source>
        <dbReference type="ARBA" id="ARBA00022801"/>
    </source>
</evidence>
<dbReference type="GO" id="GO:0006508">
    <property type="term" value="P:proteolysis"/>
    <property type="evidence" value="ECO:0007669"/>
    <property type="project" value="UniProtKB-KW"/>
</dbReference>
<dbReference type="OrthoDB" id="2747330at2759"/>
<dbReference type="Gene3D" id="2.40.70.10">
    <property type="entry name" value="Acid Proteases"/>
    <property type="match status" value="2"/>
</dbReference>
<evidence type="ECO:0000256" key="3">
    <source>
        <dbReference type="ARBA" id="ARBA00022750"/>
    </source>
</evidence>
<dbReference type="InterPro" id="IPR033121">
    <property type="entry name" value="PEPTIDASE_A1"/>
</dbReference>
<comment type="caution">
    <text evidence="8">The sequence shown here is derived from an EMBL/GenBank/DDBJ whole genome shotgun (WGS) entry which is preliminary data.</text>
</comment>
<keyword evidence="2" id="KW-0645">Protease</keyword>
<dbReference type="CDD" id="cd06097">
    <property type="entry name" value="Aspergillopepsin_like"/>
    <property type="match status" value="1"/>
</dbReference>
<dbReference type="EMBL" id="LKEA01000010">
    <property type="protein sequence ID" value="ROW06612.1"/>
    <property type="molecule type" value="Genomic_DNA"/>
</dbReference>
<evidence type="ECO:0000256" key="6">
    <source>
        <dbReference type="SAM" id="SignalP"/>
    </source>
</evidence>
<dbReference type="GO" id="GO:0004190">
    <property type="term" value="F:aspartic-type endopeptidase activity"/>
    <property type="evidence" value="ECO:0007669"/>
    <property type="project" value="UniProtKB-KW"/>
</dbReference>
<dbReference type="PANTHER" id="PTHR47966:SF1">
    <property type="entry name" value="ASPARTYL PROTEINASE"/>
    <property type="match status" value="1"/>
</dbReference>
<accession>A0A423WTS2</accession>
<keyword evidence="4" id="KW-0378">Hydrolase</keyword>
<dbReference type="InterPro" id="IPR021109">
    <property type="entry name" value="Peptidase_aspartic_dom_sf"/>
</dbReference>
<dbReference type="STRING" id="356882.A0A423WTS2"/>
<dbReference type="PROSITE" id="PS51767">
    <property type="entry name" value="PEPTIDASE_A1"/>
    <property type="match status" value="1"/>
</dbReference>
<feature type="active site" evidence="5">
    <location>
        <position position="115"/>
    </location>
</feature>
<dbReference type="SUPFAM" id="SSF50630">
    <property type="entry name" value="Acid proteases"/>
    <property type="match status" value="1"/>
</dbReference>
<dbReference type="AlphaFoldDB" id="A0A423WTS2"/>
<organism evidence="8 9">
    <name type="scientific">Cytospora schulzeri</name>
    <dbReference type="NCBI Taxonomy" id="448051"/>
    <lineage>
        <taxon>Eukaryota</taxon>
        <taxon>Fungi</taxon>
        <taxon>Dikarya</taxon>
        <taxon>Ascomycota</taxon>
        <taxon>Pezizomycotina</taxon>
        <taxon>Sordariomycetes</taxon>
        <taxon>Sordariomycetidae</taxon>
        <taxon>Diaporthales</taxon>
        <taxon>Cytosporaceae</taxon>
        <taxon>Cytospora</taxon>
    </lineage>
</organism>
<evidence type="ECO:0000256" key="5">
    <source>
        <dbReference type="PIRSR" id="PIRSR601461-1"/>
    </source>
</evidence>